<evidence type="ECO:0000259" key="1">
    <source>
        <dbReference type="Pfam" id="PF19823"/>
    </source>
</evidence>
<accession>A0A3P3XJD2</accession>
<dbReference type="InterPro" id="IPR046272">
    <property type="entry name" value="DUF6305"/>
</dbReference>
<dbReference type="Pfam" id="PF19823">
    <property type="entry name" value="DUF6305"/>
    <property type="match status" value="1"/>
</dbReference>
<gene>
    <name evidence="2" type="ORF">SPIROBIBN47_290148</name>
</gene>
<organism evidence="2">
    <name type="scientific">uncultured spirochete</name>
    <dbReference type="NCBI Taxonomy" id="156406"/>
    <lineage>
        <taxon>Bacteria</taxon>
        <taxon>Pseudomonadati</taxon>
        <taxon>Spirochaetota</taxon>
        <taxon>Spirochaetia</taxon>
        <taxon>Spirochaetales</taxon>
        <taxon>environmental samples</taxon>
    </lineage>
</organism>
<evidence type="ECO:0000313" key="2">
    <source>
        <dbReference type="EMBL" id="SLM13642.1"/>
    </source>
</evidence>
<sequence>MIGRQRKLPASLQRAFSRLPHGAGCFSRKGFSMKRSRSVLLLVAAVIAVLAPLSLAAYNLKAPFASQPALLTSIGQSADVEMAKAIINRLKISFTMDSLVKAQGLASSNAKTLIIVIGGSSKGLGAAGISADAELERTKALLAEAKKRGMKIIGLHIGGEARRGELSDRFINAALPSCDYFIVVEDGNNDGLFTKLCGTKIPLDVVQKISQVGEPLAAAFLK</sequence>
<proteinExistence type="predicted"/>
<dbReference type="EMBL" id="FWDM01000022">
    <property type="protein sequence ID" value="SLM13642.1"/>
    <property type="molecule type" value="Genomic_DNA"/>
</dbReference>
<name>A0A3P3XJD2_9SPIR</name>
<reference evidence="2" key="1">
    <citation type="submission" date="2017-02" db="EMBL/GenBank/DDBJ databases">
        <authorList>
            <person name="Regsiter A."/>
            <person name="William W."/>
        </authorList>
    </citation>
    <scope>NUCLEOTIDE SEQUENCE</scope>
    <source>
        <strain evidence="2">Bib</strain>
    </source>
</reference>
<dbReference type="AlphaFoldDB" id="A0A3P3XJD2"/>
<feature type="domain" description="DUF6305" evidence="1">
    <location>
        <begin position="67"/>
        <end position="220"/>
    </location>
</feature>
<protein>
    <recommendedName>
        <fullName evidence="1">DUF6305 domain-containing protein</fullName>
    </recommendedName>
</protein>